<dbReference type="AlphaFoldDB" id="V4AFX0"/>
<comment type="catalytic activity">
    <reaction evidence="30">
        <text>1-hexadecanoyl-2-(9Z,12Z-octadecadienoyl)-sn-glycero-3-phosphocholine + H2O = 2-(9Z,12Z-octadecadienoyl)-sn-glycero-3-phosphocholine + hexadecanoate + H(+)</text>
        <dbReference type="Rhea" id="RHEA:40971"/>
        <dbReference type="ChEBI" id="CHEBI:7896"/>
        <dbReference type="ChEBI" id="CHEBI:15377"/>
        <dbReference type="ChEBI" id="CHEBI:15378"/>
        <dbReference type="ChEBI" id="CHEBI:73002"/>
        <dbReference type="ChEBI" id="CHEBI:76084"/>
    </reaction>
    <physiologicalReaction direction="left-to-right" evidence="30">
        <dbReference type="Rhea" id="RHEA:40972"/>
    </physiologicalReaction>
</comment>
<comment type="subcellular location">
    <subcellularLocation>
        <location evidence="1">Apical cell membrane</location>
        <topology evidence="1">Single-pass type I membrane protein</topology>
    </subcellularLocation>
</comment>
<comment type="catalytic activity">
    <reaction evidence="21">
        <text>1-hexadecanoyl-2-(9Z)-octadecenoyl-3-octadecanoyl-sn-glycerol + H2O = 2-(9Z-octadecenoyl)-3-octadecanoyl-sn-glycerol + hexadecanoate + H(+)</text>
        <dbReference type="Rhea" id="RHEA:41107"/>
        <dbReference type="ChEBI" id="CHEBI:7896"/>
        <dbReference type="ChEBI" id="CHEBI:15377"/>
        <dbReference type="ChEBI" id="CHEBI:15378"/>
        <dbReference type="ChEBI" id="CHEBI:75558"/>
        <dbReference type="ChEBI" id="CHEBI:77623"/>
    </reaction>
    <physiologicalReaction direction="left-to-right" evidence="21">
        <dbReference type="Rhea" id="RHEA:41108"/>
    </physiologicalReaction>
</comment>
<dbReference type="PANTHER" id="PTHR21325:SF31">
    <property type="entry name" value="GH22081P-RELATED"/>
    <property type="match status" value="1"/>
</dbReference>
<keyword evidence="8" id="KW-0378">Hydrolase</keyword>
<dbReference type="InterPro" id="IPR035547">
    <property type="entry name" value="Phospholipase_B"/>
</dbReference>
<evidence type="ECO:0000256" key="39">
    <source>
        <dbReference type="ARBA" id="ARBA00048939"/>
    </source>
</evidence>
<comment type="catalytic activity">
    <reaction evidence="15">
        <text>a 1,2-diacyl-sn-glycero-3-phosphocholine + H2O = a 1-acyl-sn-glycero-3-phosphocholine + a fatty acid + H(+)</text>
        <dbReference type="Rhea" id="RHEA:15801"/>
        <dbReference type="ChEBI" id="CHEBI:15377"/>
        <dbReference type="ChEBI" id="CHEBI:15378"/>
        <dbReference type="ChEBI" id="CHEBI:28868"/>
        <dbReference type="ChEBI" id="CHEBI:57643"/>
        <dbReference type="ChEBI" id="CHEBI:58168"/>
        <dbReference type="EC" id="3.1.1.4"/>
    </reaction>
    <physiologicalReaction direction="left-to-right" evidence="15">
        <dbReference type="Rhea" id="RHEA:15802"/>
    </physiologicalReaction>
</comment>
<keyword evidence="11" id="KW-0472">Membrane</keyword>
<dbReference type="Pfam" id="PF00657">
    <property type="entry name" value="Lipase_GDSL"/>
    <property type="match status" value="1"/>
</dbReference>
<evidence type="ECO:0000256" key="20">
    <source>
        <dbReference type="ARBA" id="ARBA00045916"/>
    </source>
</evidence>
<evidence type="ECO:0000256" key="22">
    <source>
        <dbReference type="ARBA" id="ARBA00047363"/>
    </source>
</evidence>
<comment type="catalytic activity">
    <reaction evidence="26">
        <text>1-hexadecanoyl-2-(9Z-octadecenoyl)-sn-glycero-3-phospho-(1'-sn-glycerol) + H2O = 1-hexadecanoyl-sn-glycero-3-phospho-(1'-sn-glycerol) + (9Z)-octadecenoate + H(+)</text>
        <dbReference type="Rhea" id="RHEA:40919"/>
        <dbReference type="ChEBI" id="CHEBI:15377"/>
        <dbReference type="ChEBI" id="CHEBI:15378"/>
        <dbReference type="ChEBI" id="CHEBI:30823"/>
        <dbReference type="ChEBI" id="CHEBI:72841"/>
        <dbReference type="ChEBI" id="CHEBI:75158"/>
    </reaction>
    <physiologicalReaction direction="left-to-right" evidence="26">
        <dbReference type="Rhea" id="RHEA:40920"/>
    </physiologicalReaction>
</comment>
<evidence type="ECO:0000256" key="15">
    <source>
        <dbReference type="ARBA" id="ARBA00023422"/>
    </source>
</evidence>
<keyword evidence="7" id="KW-0677">Repeat</keyword>
<protein>
    <recommendedName>
        <fullName evidence="3">Phospholipase B1, membrane-associated</fullName>
    </recommendedName>
    <alternativeName>
        <fullName evidence="16">Lysophospholipase</fullName>
    </alternativeName>
    <alternativeName>
        <fullName evidence="17">Phospholipase A2</fullName>
    </alternativeName>
    <alternativeName>
        <fullName evidence="19">Phospholipase B/lipase</fullName>
    </alternativeName>
    <alternativeName>
        <fullName evidence="18">Triacylglycerol lipase</fullName>
    </alternativeName>
</protein>
<comment type="catalytic activity">
    <reaction evidence="14">
        <text>1-hexadecanoyl-2-(9Z,12Z-octadecadienoyl)-sn-glycero-3-phosphocholine + H2O = (9Z,12Z)-octadecadienoate + 1-hexadecanoyl-sn-glycero-3-phosphocholine + H(+)</text>
        <dbReference type="Rhea" id="RHEA:40811"/>
        <dbReference type="ChEBI" id="CHEBI:15377"/>
        <dbReference type="ChEBI" id="CHEBI:15378"/>
        <dbReference type="ChEBI" id="CHEBI:30245"/>
        <dbReference type="ChEBI" id="CHEBI:72998"/>
        <dbReference type="ChEBI" id="CHEBI:73002"/>
    </reaction>
    <physiologicalReaction direction="left-to-right" evidence="14">
        <dbReference type="Rhea" id="RHEA:40812"/>
    </physiologicalReaction>
</comment>
<evidence type="ECO:0000256" key="25">
    <source>
        <dbReference type="ARBA" id="ARBA00048011"/>
    </source>
</evidence>
<evidence type="ECO:0000256" key="27">
    <source>
        <dbReference type="ARBA" id="ARBA00048049"/>
    </source>
</evidence>
<evidence type="ECO:0000256" key="3">
    <source>
        <dbReference type="ARBA" id="ARBA00015133"/>
    </source>
</evidence>
<evidence type="ECO:0000256" key="2">
    <source>
        <dbReference type="ARBA" id="ARBA00009979"/>
    </source>
</evidence>
<dbReference type="GO" id="GO:0004806">
    <property type="term" value="F:triacylglycerol lipase activity"/>
    <property type="evidence" value="ECO:0007669"/>
    <property type="project" value="UniProtKB-EC"/>
</dbReference>
<comment type="catalytic activity">
    <reaction evidence="24">
        <text>1-hexadecanoyl-2-(9Z)-octadecenoyl-3-octadecanoyl-sn-glycerol + H2O = 1-hexadecanoyl-2-(9Z-octadecenoyl)-sn-glycerol + octadecanoate + H(+)</text>
        <dbReference type="Rhea" id="RHEA:41111"/>
        <dbReference type="ChEBI" id="CHEBI:15377"/>
        <dbReference type="ChEBI" id="CHEBI:15378"/>
        <dbReference type="ChEBI" id="CHEBI:25629"/>
        <dbReference type="ChEBI" id="CHEBI:75466"/>
        <dbReference type="ChEBI" id="CHEBI:77623"/>
    </reaction>
    <physiologicalReaction direction="left-to-right" evidence="24">
        <dbReference type="Rhea" id="RHEA:41112"/>
    </physiologicalReaction>
</comment>
<evidence type="ECO:0000256" key="24">
    <source>
        <dbReference type="ARBA" id="ARBA00047459"/>
    </source>
</evidence>
<dbReference type="GO" id="GO:0004623">
    <property type="term" value="F:phospholipase A2 activity"/>
    <property type="evidence" value="ECO:0007669"/>
    <property type="project" value="UniProtKB-EC"/>
</dbReference>
<dbReference type="FunFam" id="3.40.50.1110:FF:000005">
    <property type="entry name" value="Phospholipase B1"/>
    <property type="match status" value="1"/>
</dbReference>
<dbReference type="GO" id="GO:0050253">
    <property type="term" value="F:retinyl-palmitate esterase activity"/>
    <property type="evidence" value="ECO:0007669"/>
    <property type="project" value="TreeGrafter"/>
</dbReference>
<comment type="catalytic activity">
    <reaction evidence="42">
        <text>2-(9Z-octadecenoyl)-glycerol + H2O = glycerol + (9Z)-octadecenoate + H(+)</text>
        <dbReference type="Rhea" id="RHEA:38491"/>
        <dbReference type="ChEBI" id="CHEBI:15377"/>
        <dbReference type="ChEBI" id="CHEBI:15378"/>
        <dbReference type="ChEBI" id="CHEBI:17754"/>
        <dbReference type="ChEBI" id="CHEBI:30823"/>
        <dbReference type="ChEBI" id="CHEBI:73990"/>
    </reaction>
    <physiologicalReaction direction="left-to-right" evidence="42">
        <dbReference type="Rhea" id="RHEA:38492"/>
    </physiologicalReaction>
</comment>
<keyword evidence="12" id="KW-0325">Glycoprotein</keyword>
<dbReference type="RefSeq" id="XP_009046384.1">
    <property type="nucleotide sequence ID" value="XM_009048136.1"/>
</dbReference>
<keyword evidence="9" id="KW-1133">Transmembrane helix</keyword>
<gene>
    <name evidence="43" type="ORF">LOTGIDRAFT_111188</name>
</gene>
<dbReference type="KEGG" id="lgi:LOTGIDRAFT_111188"/>
<evidence type="ECO:0000256" key="37">
    <source>
        <dbReference type="ARBA" id="ARBA00048869"/>
    </source>
</evidence>
<dbReference type="CDD" id="cd01824">
    <property type="entry name" value="Phospholipase_B_like"/>
    <property type="match status" value="1"/>
</dbReference>
<evidence type="ECO:0000256" key="6">
    <source>
        <dbReference type="ARBA" id="ARBA00022729"/>
    </source>
</evidence>
<comment type="catalytic activity">
    <reaction evidence="38">
        <text>1-O-hexadecyl-2-(9Z)-octadecenoyl-sn-glycero-3-phosphocholine + H2O = 1-O-hexadecyl-sn-glycero-3-phosphocholine + (9Z)-octadecenoate + H(+)</text>
        <dbReference type="Rhea" id="RHEA:40915"/>
        <dbReference type="ChEBI" id="CHEBI:15377"/>
        <dbReference type="ChEBI" id="CHEBI:15378"/>
        <dbReference type="ChEBI" id="CHEBI:30823"/>
        <dbReference type="ChEBI" id="CHEBI:34112"/>
        <dbReference type="ChEBI" id="CHEBI:64496"/>
    </reaction>
    <physiologicalReaction direction="left-to-right" evidence="38">
        <dbReference type="Rhea" id="RHEA:40916"/>
    </physiologicalReaction>
</comment>
<evidence type="ECO:0000256" key="12">
    <source>
        <dbReference type="ARBA" id="ARBA00023180"/>
    </source>
</evidence>
<comment type="catalytic activity">
    <reaction evidence="35">
        <text>1-hexadecanoyl-sn-glycero-3-phosphocholine + H2O = sn-glycerol 3-phosphocholine + hexadecanoate + H(+)</text>
        <dbReference type="Rhea" id="RHEA:40435"/>
        <dbReference type="ChEBI" id="CHEBI:7896"/>
        <dbReference type="ChEBI" id="CHEBI:15377"/>
        <dbReference type="ChEBI" id="CHEBI:15378"/>
        <dbReference type="ChEBI" id="CHEBI:16870"/>
        <dbReference type="ChEBI" id="CHEBI:72998"/>
    </reaction>
    <physiologicalReaction direction="left-to-right" evidence="35">
        <dbReference type="Rhea" id="RHEA:40436"/>
    </physiologicalReaction>
</comment>
<dbReference type="InterPro" id="IPR001087">
    <property type="entry name" value="GDSL"/>
</dbReference>
<dbReference type="GO" id="GO:0006644">
    <property type="term" value="P:phospholipid metabolic process"/>
    <property type="evidence" value="ECO:0007669"/>
    <property type="project" value="TreeGrafter"/>
</dbReference>
<comment type="catalytic activity">
    <reaction evidence="34">
        <text>1-hexadecanoyl-2-(9Z-octadecenoyl)-sn-glycero-3-phosphoethanolamine + H2O = 1-hexadecanoyl-sn-glycero-3-phosphoethanolamine + (9Z)-octadecenoate + H(+)</text>
        <dbReference type="Rhea" id="RHEA:40911"/>
        <dbReference type="ChEBI" id="CHEBI:15377"/>
        <dbReference type="ChEBI" id="CHEBI:15378"/>
        <dbReference type="ChEBI" id="CHEBI:30823"/>
        <dbReference type="ChEBI" id="CHEBI:73004"/>
        <dbReference type="ChEBI" id="CHEBI:73007"/>
    </reaction>
    <physiologicalReaction direction="left-to-right" evidence="34">
        <dbReference type="Rhea" id="RHEA:40912"/>
    </physiologicalReaction>
</comment>
<evidence type="ECO:0000256" key="17">
    <source>
        <dbReference type="ARBA" id="ARBA00031182"/>
    </source>
</evidence>
<comment type="catalytic activity">
    <reaction evidence="32">
        <text>1,2,3-tri-(9Z-octadecenoyl)-glycerol + H2O = di-(9Z)-octadecenoylglycerol + (9Z)-octadecenoate + H(+)</text>
        <dbReference type="Rhea" id="RHEA:38575"/>
        <dbReference type="ChEBI" id="CHEBI:15377"/>
        <dbReference type="ChEBI" id="CHEBI:15378"/>
        <dbReference type="ChEBI" id="CHEBI:30823"/>
        <dbReference type="ChEBI" id="CHEBI:53753"/>
        <dbReference type="ChEBI" id="CHEBI:75945"/>
    </reaction>
    <physiologicalReaction direction="left-to-right" evidence="32">
        <dbReference type="Rhea" id="RHEA:38576"/>
    </physiologicalReaction>
</comment>
<evidence type="ECO:0000256" key="19">
    <source>
        <dbReference type="ARBA" id="ARBA00033022"/>
    </source>
</evidence>
<comment type="catalytic activity">
    <reaction evidence="29">
        <text>1,2-dihexadecanoyl-sn-glycero-3-phosphocholine + H2O = 1-hexadecanoyl-sn-glycero-3-phosphocholine + hexadecanoate + H(+)</text>
        <dbReference type="Rhea" id="RHEA:41223"/>
        <dbReference type="ChEBI" id="CHEBI:7896"/>
        <dbReference type="ChEBI" id="CHEBI:15377"/>
        <dbReference type="ChEBI" id="CHEBI:15378"/>
        <dbReference type="ChEBI" id="CHEBI:72998"/>
        <dbReference type="ChEBI" id="CHEBI:72999"/>
    </reaction>
    <physiologicalReaction direction="left-to-right" evidence="29">
        <dbReference type="Rhea" id="RHEA:41224"/>
    </physiologicalReaction>
</comment>
<accession>V4AFX0</accession>
<evidence type="ECO:0000256" key="4">
    <source>
        <dbReference type="ARBA" id="ARBA00022475"/>
    </source>
</evidence>
<dbReference type="GO" id="GO:0031526">
    <property type="term" value="C:brush border membrane"/>
    <property type="evidence" value="ECO:0007669"/>
    <property type="project" value="TreeGrafter"/>
</dbReference>
<comment type="catalytic activity">
    <reaction evidence="40">
        <text>1,2-dihexadecanoyl-sn-glycero-3-phosphocholine + 2 H2O = sn-glycerol 3-phosphocholine + 2 hexadecanoate + 2 H(+)</text>
        <dbReference type="Rhea" id="RHEA:40975"/>
        <dbReference type="ChEBI" id="CHEBI:7896"/>
        <dbReference type="ChEBI" id="CHEBI:15377"/>
        <dbReference type="ChEBI" id="CHEBI:15378"/>
        <dbReference type="ChEBI" id="CHEBI:16870"/>
        <dbReference type="ChEBI" id="CHEBI:72999"/>
    </reaction>
    <physiologicalReaction direction="left-to-right" evidence="40">
        <dbReference type="Rhea" id="RHEA:40976"/>
    </physiologicalReaction>
</comment>
<evidence type="ECO:0000256" key="32">
    <source>
        <dbReference type="ARBA" id="ARBA00048386"/>
    </source>
</evidence>
<evidence type="ECO:0000256" key="34">
    <source>
        <dbReference type="ARBA" id="ARBA00048613"/>
    </source>
</evidence>
<dbReference type="Proteomes" id="UP000030746">
    <property type="component" value="Unassembled WGS sequence"/>
</dbReference>
<evidence type="ECO:0000256" key="5">
    <source>
        <dbReference type="ARBA" id="ARBA00022692"/>
    </source>
</evidence>
<dbReference type="CTD" id="20230688"/>
<evidence type="ECO:0000256" key="7">
    <source>
        <dbReference type="ARBA" id="ARBA00022737"/>
    </source>
</evidence>
<comment type="catalytic activity">
    <reaction evidence="37">
        <text>1,3-dihexadecanoyl-2-(9Z-octadecenoyl)glycerol + H2O = 1,3-dihexadecanoylglycerol + (9Z)-octadecenoate + H(+)</text>
        <dbReference type="Rhea" id="RHEA:40983"/>
        <dbReference type="ChEBI" id="CHEBI:15377"/>
        <dbReference type="ChEBI" id="CHEBI:15378"/>
        <dbReference type="ChEBI" id="CHEBI:30823"/>
        <dbReference type="ChEBI" id="CHEBI:75688"/>
        <dbReference type="ChEBI" id="CHEBI:77619"/>
    </reaction>
    <physiologicalReaction direction="left-to-right" evidence="37">
        <dbReference type="Rhea" id="RHEA:40984"/>
    </physiologicalReaction>
</comment>
<comment type="catalytic activity">
    <reaction evidence="23">
        <text>1-(9Z-octadecenoyl)-glycerol + H2O = glycerol + (9Z)-octadecenoate + H(+)</text>
        <dbReference type="Rhea" id="RHEA:38487"/>
        <dbReference type="ChEBI" id="CHEBI:15377"/>
        <dbReference type="ChEBI" id="CHEBI:15378"/>
        <dbReference type="ChEBI" id="CHEBI:17754"/>
        <dbReference type="ChEBI" id="CHEBI:30823"/>
        <dbReference type="ChEBI" id="CHEBI:75342"/>
    </reaction>
    <physiologicalReaction direction="left-to-right" evidence="23">
        <dbReference type="Rhea" id="RHEA:38488"/>
    </physiologicalReaction>
</comment>
<dbReference type="GO" id="GO:0004622">
    <property type="term" value="F:phosphatidylcholine lysophospholipase activity"/>
    <property type="evidence" value="ECO:0007669"/>
    <property type="project" value="UniProtKB-EC"/>
</dbReference>
<keyword evidence="5" id="KW-0812">Transmembrane</keyword>
<dbReference type="OrthoDB" id="10265800at2759"/>
<proteinExistence type="inferred from homology"/>
<evidence type="ECO:0000256" key="31">
    <source>
        <dbReference type="ARBA" id="ARBA00048374"/>
    </source>
</evidence>
<evidence type="ECO:0000256" key="30">
    <source>
        <dbReference type="ARBA" id="ARBA00048362"/>
    </source>
</evidence>
<comment type="similarity">
    <text evidence="2">Belongs to the 'GDSL' lipolytic enzyme family. Phospholipase B1 subfamily.</text>
</comment>
<keyword evidence="6" id="KW-0732">Signal</keyword>
<evidence type="ECO:0000256" key="10">
    <source>
        <dbReference type="ARBA" id="ARBA00023098"/>
    </source>
</evidence>
<keyword evidence="10" id="KW-0443">Lipid metabolism</keyword>
<evidence type="ECO:0000256" key="26">
    <source>
        <dbReference type="ARBA" id="ARBA00048015"/>
    </source>
</evidence>
<dbReference type="InterPro" id="IPR038885">
    <property type="entry name" value="PLB1"/>
</dbReference>
<dbReference type="SUPFAM" id="SSF52266">
    <property type="entry name" value="SGNH hydrolase"/>
    <property type="match status" value="1"/>
</dbReference>
<comment type="catalytic activity">
    <reaction evidence="28">
        <text>1,2-di-(9Z-octadecenoyl)-sn-glycero-3-phosphocholine + H2O = 1-(9Z-octadecenoyl)-sn-glycero-3-phosphocholine + (9Z)-octadecenoate + H(+)</text>
        <dbReference type="Rhea" id="RHEA:40923"/>
        <dbReference type="ChEBI" id="CHEBI:15377"/>
        <dbReference type="ChEBI" id="CHEBI:15378"/>
        <dbReference type="ChEBI" id="CHEBI:28610"/>
        <dbReference type="ChEBI" id="CHEBI:30823"/>
        <dbReference type="ChEBI" id="CHEBI:74669"/>
    </reaction>
    <physiologicalReaction direction="left-to-right" evidence="28">
        <dbReference type="Rhea" id="RHEA:40924"/>
    </physiologicalReaction>
</comment>
<dbReference type="HOGENOM" id="CLU_038975_1_0_1"/>
<dbReference type="PANTHER" id="PTHR21325">
    <property type="entry name" value="PHOSPHOLIPASE B, PLB1"/>
    <property type="match status" value="1"/>
</dbReference>
<comment type="catalytic activity">
    <reaction evidence="31">
        <text>1-octadecanoyl-2-(9Z,12Z)-octadecadienoyl-sn-glycerol + H2O = 1-octadecanoyl-sn-glycerol + (9Z,12Z)-octadecadienoate + H(+)</text>
        <dbReference type="Rhea" id="RHEA:40927"/>
        <dbReference type="ChEBI" id="CHEBI:15377"/>
        <dbReference type="ChEBI" id="CHEBI:15378"/>
        <dbReference type="ChEBI" id="CHEBI:30245"/>
        <dbReference type="ChEBI" id="CHEBI:75550"/>
        <dbReference type="ChEBI" id="CHEBI:77097"/>
    </reaction>
    <physiologicalReaction direction="left-to-right" evidence="31">
        <dbReference type="Rhea" id="RHEA:40928"/>
    </physiologicalReaction>
</comment>
<dbReference type="Gene3D" id="3.40.50.1110">
    <property type="entry name" value="SGNH hydrolase"/>
    <property type="match status" value="1"/>
</dbReference>
<comment type="catalytic activity">
    <reaction evidence="36">
        <text>1-hexadecanoyl-2-(9Z-octadecenoyl)-sn-glycero-3-phosphocholine + H2O = 1-hexadecanoyl-sn-glycero-3-phosphocholine + (9Z)-octadecenoate + H(+)</text>
        <dbReference type="Rhea" id="RHEA:38779"/>
        <dbReference type="ChEBI" id="CHEBI:15377"/>
        <dbReference type="ChEBI" id="CHEBI:15378"/>
        <dbReference type="ChEBI" id="CHEBI:30823"/>
        <dbReference type="ChEBI" id="CHEBI:72998"/>
        <dbReference type="ChEBI" id="CHEBI:73001"/>
    </reaction>
    <physiologicalReaction direction="left-to-right" evidence="36">
        <dbReference type="Rhea" id="RHEA:38780"/>
    </physiologicalReaction>
</comment>
<sequence length="339" mass="37613">PTKTDFPCNVLAPSPSVPTSVHKLRPGDIKVVAALGDSITAGNGITAKTIFGVLREDRGLSYSIGGDDTFEEAITIPNILKKYNPGITGYSIKSGKVSSKYSAFNVAEPGNVFSDLTDEANKLIERLKADINIDINNDWKLITILIGDNDLCDICDEDGHEAERYVAMLEKTLDTLRTNLPRTIVNVVEVLNVDIVRKLNKGLICTVVHFFLCKCAAFPKTDNDKAELRNMTRRYQTIVHELATSGKYDTTEDFTVVDQPFFRDTYVPRKPGTNDVDLSYFAPDCFHLSEMGHSNAAIALWNNMFERVGQKATEWVLGETISCPSEDSPYIFTNKNSLI</sequence>
<evidence type="ECO:0000256" key="41">
    <source>
        <dbReference type="ARBA" id="ARBA00049372"/>
    </source>
</evidence>
<evidence type="ECO:0000256" key="40">
    <source>
        <dbReference type="ARBA" id="ARBA00049363"/>
    </source>
</evidence>
<evidence type="ECO:0000256" key="8">
    <source>
        <dbReference type="ARBA" id="ARBA00022801"/>
    </source>
</evidence>
<reference evidence="43 44" key="1">
    <citation type="journal article" date="2013" name="Nature">
        <title>Insights into bilaterian evolution from three spiralian genomes.</title>
        <authorList>
            <person name="Simakov O."/>
            <person name="Marletaz F."/>
            <person name="Cho S.J."/>
            <person name="Edsinger-Gonzales E."/>
            <person name="Havlak P."/>
            <person name="Hellsten U."/>
            <person name="Kuo D.H."/>
            <person name="Larsson T."/>
            <person name="Lv J."/>
            <person name="Arendt D."/>
            <person name="Savage R."/>
            <person name="Osoegawa K."/>
            <person name="de Jong P."/>
            <person name="Grimwood J."/>
            <person name="Chapman J.A."/>
            <person name="Shapiro H."/>
            <person name="Aerts A."/>
            <person name="Otillar R.P."/>
            <person name="Terry A.Y."/>
            <person name="Boore J.L."/>
            <person name="Grigoriev I.V."/>
            <person name="Lindberg D.R."/>
            <person name="Seaver E.C."/>
            <person name="Weisblat D.A."/>
            <person name="Putnam N.H."/>
            <person name="Rokhsar D.S."/>
        </authorList>
    </citation>
    <scope>NUCLEOTIDE SEQUENCE [LARGE SCALE GENOMIC DNA]</scope>
</reference>
<comment type="catalytic activity">
    <reaction evidence="22">
        <text>1,3-dihexadecanoyl-2-(9Z-octadecenoyl)glycerol + H2O = 1-hexadecanoyl-2-(9Z-octadecenoyl)-glycerol + hexadecanoate + H(+)</text>
        <dbReference type="Rhea" id="RHEA:40979"/>
        <dbReference type="ChEBI" id="CHEBI:7896"/>
        <dbReference type="ChEBI" id="CHEBI:15377"/>
        <dbReference type="ChEBI" id="CHEBI:15378"/>
        <dbReference type="ChEBI" id="CHEBI:75585"/>
        <dbReference type="ChEBI" id="CHEBI:75688"/>
    </reaction>
    <physiologicalReaction direction="left-to-right" evidence="22">
        <dbReference type="Rhea" id="RHEA:40980"/>
    </physiologicalReaction>
</comment>
<evidence type="ECO:0000256" key="21">
    <source>
        <dbReference type="ARBA" id="ARBA00047324"/>
    </source>
</evidence>
<comment type="catalytic activity">
    <reaction evidence="39">
        <text>1-hexadecanoyl-2-(9Z)-octadecenoyl-3-octadecanoyl-sn-glycerol + H2O = 1-hexadecanoyl-3-octadecanoyl-sn-glycerol + (9Z)-octadecenoate + H(+)</text>
        <dbReference type="Rhea" id="RHEA:41103"/>
        <dbReference type="ChEBI" id="CHEBI:15377"/>
        <dbReference type="ChEBI" id="CHEBI:15378"/>
        <dbReference type="ChEBI" id="CHEBI:30823"/>
        <dbReference type="ChEBI" id="CHEBI:77623"/>
        <dbReference type="ChEBI" id="CHEBI:77624"/>
    </reaction>
    <physiologicalReaction direction="left-to-right" evidence="39">
        <dbReference type="Rhea" id="RHEA:41104"/>
    </physiologicalReaction>
</comment>
<dbReference type="OMA" id="HPLYCAC"/>
<evidence type="ECO:0000313" key="43">
    <source>
        <dbReference type="EMBL" id="ESP02914.1"/>
    </source>
</evidence>
<evidence type="ECO:0000256" key="18">
    <source>
        <dbReference type="ARBA" id="ARBA00031485"/>
    </source>
</evidence>
<evidence type="ECO:0000256" key="13">
    <source>
        <dbReference type="ARBA" id="ARBA00023369"/>
    </source>
</evidence>
<evidence type="ECO:0000256" key="33">
    <source>
        <dbReference type="ARBA" id="ARBA00048454"/>
    </source>
</evidence>
<dbReference type="STRING" id="225164.V4AFX0"/>
<dbReference type="EMBL" id="KB200129">
    <property type="protein sequence ID" value="ESP02914.1"/>
    <property type="molecule type" value="Genomic_DNA"/>
</dbReference>
<evidence type="ECO:0000256" key="23">
    <source>
        <dbReference type="ARBA" id="ARBA00047438"/>
    </source>
</evidence>
<evidence type="ECO:0000256" key="36">
    <source>
        <dbReference type="ARBA" id="ARBA00048699"/>
    </source>
</evidence>
<evidence type="ECO:0000313" key="44">
    <source>
        <dbReference type="Proteomes" id="UP000030746"/>
    </source>
</evidence>
<comment type="catalytic activity">
    <reaction evidence="33">
        <text>a 1-acyl-sn-glycero-3-phosphocholine + H2O = sn-glycerol 3-phosphocholine + a fatty acid + H(+)</text>
        <dbReference type="Rhea" id="RHEA:15177"/>
        <dbReference type="ChEBI" id="CHEBI:15377"/>
        <dbReference type="ChEBI" id="CHEBI:15378"/>
        <dbReference type="ChEBI" id="CHEBI:16870"/>
        <dbReference type="ChEBI" id="CHEBI:28868"/>
        <dbReference type="ChEBI" id="CHEBI:58168"/>
        <dbReference type="EC" id="3.1.1.5"/>
    </reaction>
    <physiologicalReaction direction="left-to-right" evidence="33">
        <dbReference type="Rhea" id="RHEA:15178"/>
    </physiologicalReaction>
</comment>
<dbReference type="GeneID" id="20230688"/>
<evidence type="ECO:0000256" key="42">
    <source>
        <dbReference type="ARBA" id="ARBA00049461"/>
    </source>
</evidence>
<evidence type="ECO:0000256" key="9">
    <source>
        <dbReference type="ARBA" id="ARBA00022989"/>
    </source>
</evidence>
<keyword evidence="4" id="KW-1003">Cell membrane</keyword>
<evidence type="ECO:0000256" key="16">
    <source>
        <dbReference type="ARBA" id="ARBA00029723"/>
    </source>
</evidence>
<evidence type="ECO:0000256" key="29">
    <source>
        <dbReference type="ARBA" id="ARBA00048227"/>
    </source>
</evidence>
<dbReference type="InterPro" id="IPR036514">
    <property type="entry name" value="SGNH_hydro_sf"/>
</dbReference>
<evidence type="ECO:0000256" key="14">
    <source>
        <dbReference type="ARBA" id="ARBA00023408"/>
    </source>
</evidence>
<comment type="function">
    <text evidence="20">Calcium-independent membrane-associated phospholipase that catalyzes complete diacylation of phospholipids by hydrolyzing both sn-1 and sn-2 fatty acyl chains attached to the glycerol backbone (phospholipase B activity). Has dual phospholipase and lysophospholipase activities toward diacylphospholipids. Preferentially cleaves sn-2 ester bonds over sn-1 bonds. Acts as a lipase toward glycerolipid substrates. Hydrolyzes fatty acyl chains of diacylglycerols with preference for the sn-2 position and of triacylglycerols with not positional selectivity. May also hydrolyze long chain retinyl esters such as retinyl palmitate. May contribute to digestion of dietary phospholipids, glycerolipids and retinoids, facilitating lipid absorption at the brush border.</text>
</comment>
<evidence type="ECO:0000256" key="28">
    <source>
        <dbReference type="ARBA" id="ARBA00048058"/>
    </source>
</evidence>
<organism evidence="43 44">
    <name type="scientific">Lottia gigantea</name>
    <name type="common">Giant owl limpet</name>
    <dbReference type="NCBI Taxonomy" id="225164"/>
    <lineage>
        <taxon>Eukaryota</taxon>
        <taxon>Metazoa</taxon>
        <taxon>Spiralia</taxon>
        <taxon>Lophotrochozoa</taxon>
        <taxon>Mollusca</taxon>
        <taxon>Gastropoda</taxon>
        <taxon>Patellogastropoda</taxon>
        <taxon>Lottioidea</taxon>
        <taxon>Lottiidae</taxon>
        <taxon>Lottia</taxon>
    </lineage>
</organism>
<name>V4AFX0_LOTGI</name>
<comment type="catalytic activity">
    <reaction evidence="41">
        <text>1,3-di-(9Z-octadecenoyl)-glycerol + H2O = 1-(9Z-octadecenoyl)-glycerol + (9Z)-octadecenoate + H(+)</text>
        <dbReference type="Rhea" id="RHEA:39939"/>
        <dbReference type="ChEBI" id="CHEBI:15377"/>
        <dbReference type="ChEBI" id="CHEBI:15378"/>
        <dbReference type="ChEBI" id="CHEBI:30823"/>
        <dbReference type="ChEBI" id="CHEBI:75342"/>
        <dbReference type="ChEBI" id="CHEBI:75735"/>
    </reaction>
    <physiologicalReaction direction="left-to-right" evidence="41">
        <dbReference type="Rhea" id="RHEA:39940"/>
    </physiologicalReaction>
</comment>
<keyword evidence="44" id="KW-1185">Reference proteome</keyword>
<comment type="catalytic activity">
    <reaction evidence="25">
        <text>2,3-di-(9Z)-octadecenoyl-sn-glycerol + H2O = 3-(9Z-octadecenoyl)-sn-glycerol + (9Z)-octadecenoate + H(+)</text>
        <dbReference type="Rhea" id="RHEA:42604"/>
        <dbReference type="ChEBI" id="CHEBI:15377"/>
        <dbReference type="ChEBI" id="CHEBI:15378"/>
        <dbReference type="ChEBI" id="CHEBI:30823"/>
        <dbReference type="ChEBI" id="CHEBI:75824"/>
        <dbReference type="ChEBI" id="CHEBI:75938"/>
    </reaction>
    <physiologicalReaction direction="left-to-right" evidence="25">
        <dbReference type="Rhea" id="RHEA:42605"/>
    </physiologicalReaction>
</comment>
<evidence type="ECO:0000256" key="38">
    <source>
        <dbReference type="ARBA" id="ARBA00048872"/>
    </source>
</evidence>
<evidence type="ECO:0000256" key="11">
    <source>
        <dbReference type="ARBA" id="ARBA00023136"/>
    </source>
</evidence>
<comment type="catalytic activity">
    <reaction evidence="27">
        <text>a 1-O-alkyl-2-acyl-sn-glycero-3-phosphocholine + H2O = a 1-O-alkyl-sn-glycero-3-phosphocholine + a fatty acid + H(+)</text>
        <dbReference type="Rhea" id="RHEA:36231"/>
        <dbReference type="ChEBI" id="CHEBI:15377"/>
        <dbReference type="ChEBI" id="CHEBI:15378"/>
        <dbReference type="ChEBI" id="CHEBI:28868"/>
        <dbReference type="ChEBI" id="CHEBI:30909"/>
        <dbReference type="ChEBI" id="CHEBI:36702"/>
        <dbReference type="EC" id="3.1.1.4"/>
    </reaction>
    <physiologicalReaction direction="left-to-right" evidence="27">
        <dbReference type="Rhea" id="RHEA:36232"/>
    </physiologicalReaction>
</comment>
<comment type="catalytic activity">
    <reaction evidence="13">
        <text>a triacylglycerol + H2O = a diacylglycerol + a fatty acid + H(+)</text>
        <dbReference type="Rhea" id="RHEA:12044"/>
        <dbReference type="ChEBI" id="CHEBI:15377"/>
        <dbReference type="ChEBI" id="CHEBI:15378"/>
        <dbReference type="ChEBI" id="CHEBI:17855"/>
        <dbReference type="ChEBI" id="CHEBI:18035"/>
        <dbReference type="ChEBI" id="CHEBI:28868"/>
        <dbReference type="EC" id="3.1.1.3"/>
    </reaction>
    <physiologicalReaction direction="left-to-right" evidence="13">
        <dbReference type="Rhea" id="RHEA:12045"/>
    </physiologicalReaction>
</comment>
<evidence type="ECO:0000256" key="35">
    <source>
        <dbReference type="ARBA" id="ARBA00048656"/>
    </source>
</evidence>
<feature type="non-terminal residue" evidence="43">
    <location>
        <position position="1"/>
    </location>
</feature>
<evidence type="ECO:0000256" key="1">
    <source>
        <dbReference type="ARBA" id="ARBA00004247"/>
    </source>
</evidence>